<evidence type="ECO:0000256" key="4">
    <source>
        <dbReference type="RuleBase" id="RU361153"/>
    </source>
</evidence>
<dbReference type="GO" id="GO:0000272">
    <property type="term" value="P:polysaccharide catabolic process"/>
    <property type="evidence" value="ECO:0007669"/>
    <property type="project" value="InterPro"/>
</dbReference>
<keyword evidence="8" id="KW-1185">Reference proteome</keyword>
<dbReference type="InterPro" id="IPR052066">
    <property type="entry name" value="Glycosphingolipid_Hydrolases"/>
</dbReference>
<dbReference type="GO" id="GO:1901136">
    <property type="term" value="P:carbohydrate derivative catabolic process"/>
    <property type="evidence" value="ECO:0007669"/>
    <property type="project" value="UniProtKB-ARBA"/>
</dbReference>
<dbReference type="GO" id="GO:0016042">
    <property type="term" value="P:lipid catabolic process"/>
    <property type="evidence" value="ECO:0007669"/>
    <property type="project" value="UniProtKB-ARBA"/>
</dbReference>
<dbReference type="GO" id="GO:0004553">
    <property type="term" value="F:hydrolase activity, hydrolyzing O-glycosyl compounds"/>
    <property type="evidence" value="ECO:0007669"/>
    <property type="project" value="InterPro"/>
</dbReference>
<dbReference type="InterPro" id="IPR041036">
    <property type="entry name" value="GH5_C"/>
</dbReference>
<dbReference type="InterPro" id="IPR017853">
    <property type="entry name" value="GH"/>
</dbReference>
<dbReference type="RefSeq" id="WP_145617969.1">
    <property type="nucleotide sequence ID" value="NZ_VITO01000009.1"/>
</dbReference>
<dbReference type="Pfam" id="PF18564">
    <property type="entry name" value="Glyco_hydro_5_C"/>
    <property type="match status" value="1"/>
</dbReference>
<comment type="similarity">
    <text evidence="1 4">Belongs to the glycosyl hydrolase 5 (cellulase A) family.</text>
</comment>
<proteinExistence type="inferred from homology"/>
<gene>
    <name evidence="7" type="ORF">FBZ88_10993</name>
</gene>
<dbReference type="Pfam" id="PF00150">
    <property type="entry name" value="Cellulase"/>
    <property type="match status" value="1"/>
</dbReference>
<dbReference type="PANTHER" id="PTHR31308:SF3">
    <property type="entry name" value="ENDOGLYCOCERAMIDASE"/>
    <property type="match status" value="1"/>
</dbReference>
<evidence type="ECO:0000256" key="2">
    <source>
        <dbReference type="ARBA" id="ARBA00022801"/>
    </source>
</evidence>
<evidence type="ECO:0000313" key="7">
    <source>
        <dbReference type="EMBL" id="TWB25696.1"/>
    </source>
</evidence>
<dbReference type="EMBL" id="VITO01000009">
    <property type="protein sequence ID" value="TWB25696.1"/>
    <property type="molecule type" value="Genomic_DNA"/>
</dbReference>
<name>A0A560FVM2_9PROT</name>
<protein>
    <submittedName>
        <fullName evidence="7">Cellulase (Glycosyl hydrolase family 5)</fullName>
    </submittedName>
</protein>
<dbReference type="AlphaFoldDB" id="A0A560FVM2"/>
<evidence type="ECO:0000259" key="5">
    <source>
        <dbReference type="Pfam" id="PF00150"/>
    </source>
</evidence>
<organism evidence="7 8">
    <name type="scientific">Nitrospirillum amazonense</name>
    <dbReference type="NCBI Taxonomy" id="28077"/>
    <lineage>
        <taxon>Bacteria</taxon>
        <taxon>Pseudomonadati</taxon>
        <taxon>Pseudomonadota</taxon>
        <taxon>Alphaproteobacteria</taxon>
        <taxon>Rhodospirillales</taxon>
        <taxon>Azospirillaceae</taxon>
        <taxon>Nitrospirillum</taxon>
    </lineage>
</organism>
<sequence>MKNAALKFAIIASIAAFPGTGSAHDGLRQYGRWLVDGDGRVVTIHGGNVMLPDAPAKAAGRFTAETPARMAEQGFNGVRLVIFLSALMPQPGVIDKGYLYQIEKAVGAYGAAGIHTLIDFHQDEYSALVGARGMPNWAVFSDGYQRMPGIEFPVGYFRDPAVQRSFDNFWKNHPVPGTGKGVQDFYLEGLRAVADHFRDNPSVIGIDVMNEPATGSRCAQPDPGNADCPELEQELLKPFYARAAKVINQVAPHLIVFVEPFMLQGALGTPINTPIAGKAGQRGLSFHNYGPIKATRERVNDGALALATREGAAILNTEWGFSNDPAEITGQATDFDTRHISWLAWPRGAFEALVDPGLPDEGNGNRVAILRAYARPYAEVTAGTPQSMQFDGDSGTLRYRYVTRLPNGKSAGGGETRIRLPVIQYPHGYNVTVEGGSVSSAYGSSTLTIRNDAKAASVAVTVARIGELPPLPKAPVPEGGEVLALPPIPPGPLTRNSLLGHIVATPGGRAILDRQVPGMLAGLGHVHGWQMMSIAGIQQFASGTLTEAKVIQIESDLATLRVTPGPVGGAAPNLSLDSLTSDLLADPRSRAILDREVPRLSASPQQSLFPQTKLRDLQPVMPDVLTDEVLARVGRALDTLR</sequence>
<dbReference type="Proteomes" id="UP000316545">
    <property type="component" value="Unassembled WGS sequence"/>
</dbReference>
<dbReference type="InterPro" id="IPR013780">
    <property type="entry name" value="Glyco_hydro_b"/>
</dbReference>
<reference evidence="7 8" key="1">
    <citation type="submission" date="2019-06" db="EMBL/GenBank/DDBJ databases">
        <title>Genomic Encyclopedia of Type Strains, Phase IV (KMG-V): Genome sequencing to study the core and pangenomes of soil and plant-associated prokaryotes.</title>
        <authorList>
            <person name="Whitman W."/>
        </authorList>
    </citation>
    <scope>NUCLEOTIDE SEQUENCE [LARGE SCALE GENOMIC DNA]</scope>
    <source>
        <strain evidence="7 8">BR 11865</strain>
    </source>
</reference>
<accession>A0A560FVM2</accession>
<keyword evidence="3 4" id="KW-0326">Glycosidase</keyword>
<dbReference type="SUPFAM" id="SSF51445">
    <property type="entry name" value="(Trans)glycosidases"/>
    <property type="match status" value="1"/>
</dbReference>
<dbReference type="PANTHER" id="PTHR31308">
    <property type="match status" value="1"/>
</dbReference>
<dbReference type="InterPro" id="IPR001547">
    <property type="entry name" value="Glyco_hydro_5"/>
</dbReference>
<evidence type="ECO:0000313" key="8">
    <source>
        <dbReference type="Proteomes" id="UP000316545"/>
    </source>
</evidence>
<dbReference type="Gene3D" id="3.20.20.80">
    <property type="entry name" value="Glycosidases"/>
    <property type="match status" value="1"/>
</dbReference>
<dbReference type="Gene3D" id="2.60.40.1180">
    <property type="entry name" value="Golgi alpha-mannosidase II"/>
    <property type="match status" value="1"/>
</dbReference>
<feature type="domain" description="Glycoside hydrolase family 5" evidence="5">
    <location>
        <begin position="64"/>
        <end position="346"/>
    </location>
</feature>
<evidence type="ECO:0000259" key="6">
    <source>
        <dbReference type="Pfam" id="PF18564"/>
    </source>
</evidence>
<evidence type="ECO:0000256" key="3">
    <source>
        <dbReference type="ARBA" id="ARBA00023295"/>
    </source>
</evidence>
<keyword evidence="2 4" id="KW-0378">Hydrolase</keyword>
<evidence type="ECO:0000256" key="1">
    <source>
        <dbReference type="ARBA" id="ARBA00005641"/>
    </source>
</evidence>
<feature type="domain" description="Glycoside hydrolase family 5 C-terminal" evidence="6">
    <location>
        <begin position="375"/>
        <end position="462"/>
    </location>
</feature>
<comment type="caution">
    <text evidence="7">The sequence shown here is derived from an EMBL/GenBank/DDBJ whole genome shotgun (WGS) entry which is preliminary data.</text>
</comment>